<accession>A0A4V6I7U0</accession>
<name>A0A4V6I7U0_STECR</name>
<comment type="subcellular location">
    <subcellularLocation>
        <location evidence="1">Nucleus inner membrane</location>
        <topology evidence="1">Multi-pass membrane protein</topology>
    </subcellularLocation>
</comment>
<keyword evidence="3 7" id="KW-0812">Transmembrane</keyword>
<dbReference type="AlphaFoldDB" id="A0A4V6I7U0"/>
<evidence type="ECO:0000256" key="5">
    <source>
        <dbReference type="ARBA" id="ARBA00023136"/>
    </source>
</evidence>
<reference evidence="9 10" key="2">
    <citation type="journal article" date="2019" name="G3 (Bethesda)">
        <title>Hybrid Assembly of the Genome of the Entomopathogenic Nematode Steinernema carpocapsae Identifies the X-Chromosome.</title>
        <authorList>
            <person name="Serra L."/>
            <person name="Macchietto M."/>
            <person name="Macias-Munoz A."/>
            <person name="McGill C.J."/>
            <person name="Rodriguez I.M."/>
            <person name="Rodriguez B."/>
            <person name="Murad R."/>
            <person name="Mortazavi A."/>
        </authorList>
    </citation>
    <scope>NUCLEOTIDE SEQUENCE [LARGE SCALE GENOMIC DNA]</scope>
    <source>
        <strain evidence="9 10">ALL</strain>
    </source>
</reference>
<evidence type="ECO:0000259" key="8">
    <source>
        <dbReference type="Pfam" id="PF09779"/>
    </source>
</evidence>
<dbReference type="EMBL" id="AZBU02000001">
    <property type="protein sequence ID" value="TMS35493.1"/>
    <property type="molecule type" value="Genomic_DNA"/>
</dbReference>
<feature type="transmembrane region" description="Helical" evidence="7">
    <location>
        <begin position="12"/>
        <end position="30"/>
    </location>
</feature>
<evidence type="ECO:0000256" key="2">
    <source>
        <dbReference type="ARBA" id="ARBA00007600"/>
    </source>
</evidence>
<evidence type="ECO:0000256" key="7">
    <source>
        <dbReference type="SAM" id="Phobius"/>
    </source>
</evidence>
<evidence type="ECO:0000313" key="9">
    <source>
        <dbReference type="EMBL" id="TMS35493.1"/>
    </source>
</evidence>
<dbReference type="PANTHER" id="PTHR28646">
    <property type="entry name" value="TRANSMEMBRANE PROTEIN 201"/>
    <property type="match status" value="1"/>
</dbReference>
<keyword evidence="4 7" id="KW-1133">Transmembrane helix</keyword>
<feature type="domain" description="Ima1 N-terminal" evidence="8">
    <location>
        <begin position="38"/>
        <end position="155"/>
    </location>
</feature>
<dbReference type="GO" id="GO:0005521">
    <property type="term" value="F:lamin binding"/>
    <property type="evidence" value="ECO:0007669"/>
    <property type="project" value="TreeGrafter"/>
</dbReference>
<reference evidence="9 10" key="1">
    <citation type="journal article" date="2015" name="Genome Biol.">
        <title>Comparative genomics of Steinernema reveals deeply conserved gene regulatory networks.</title>
        <authorList>
            <person name="Dillman A.R."/>
            <person name="Macchietto M."/>
            <person name="Porter C.F."/>
            <person name="Rogers A."/>
            <person name="Williams B."/>
            <person name="Antoshechkin I."/>
            <person name="Lee M.M."/>
            <person name="Goodwin Z."/>
            <person name="Lu X."/>
            <person name="Lewis E.E."/>
            <person name="Goodrich-Blair H."/>
            <person name="Stock S.P."/>
            <person name="Adams B.J."/>
            <person name="Sternberg P.W."/>
            <person name="Mortazavi A."/>
        </authorList>
    </citation>
    <scope>NUCLEOTIDE SEQUENCE [LARGE SCALE GENOMIC DNA]</scope>
    <source>
        <strain evidence="9 10">ALL</strain>
    </source>
</reference>
<comment type="caution">
    <text evidence="9">The sequence shown here is derived from an EMBL/GenBank/DDBJ whole genome shotgun (WGS) entry which is preliminary data.</text>
</comment>
<dbReference type="STRING" id="34508.A0A4V6I7U0"/>
<evidence type="ECO:0000313" key="10">
    <source>
        <dbReference type="Proteomes" id="UP000298663"/>
    </source>
</evidence>
<feature type="transmembrane region" description="Helical" evidence="7">
    <location>
        <begin position="269"/>
        <end position="292"/>
    </location>
</feature>
<evidence type="ECO:0000256" key="1">
    <source>
        <dbReference type="ARBA" id="ARBA00004473"/>
    </source>
</evidence>
<dbReference type="OrthoDB" id="10020193at2759"/>
<dbReference type="PANTHER" id="PTHR28646:SF1">
    <property type="entry name" value="TRANSMEMBRANE PROTEIN 201"/>
    <property type="match status" value="1"/>
</dbReference>
<protein>
    <recommendedName>
        <fullName evidence="8">Ima1 N-terminal domain-containing protein</fullName>
    </recommendedName>
</protein>
<keyword evidence="6" id="KW-0539">Nucleus</keyword>
<comment type="similarity">
    <text evidence="2">Belongs to the TMEM201 family.</text>
</comment>
<keyword evidence="10" id="KW-1185">Reference proteome</keyword>
<evidence type="ECO:0000256" key="6">
    <source>
        <dbReference type="ARBA" id="ARBA00023242"/>
    </source>
</evidence>
<keyword evidence="5 7" id="KW-0472">Membrane</keyword>
<dbReference type="InterPro" id="IPR018617">
    <property type="entry name" value="Ima1_N"/>
</dbReference>
<evidence type="ECO:0000256" key="3">
    <source>
        <dbReference type="ARBA" id="ARBA00022692"/>
    </source>
</evidence>
<proteinExistence type="inferred from homology"/>
<dbReference type="GO" id="GO:0051015">
    <property type="term" value="F:actin filament binding"/>
    <property type="evidence" value="ECO:0007669"/>
    <property type="project" value="TreeGrafter"/>
</dbReference>
<feature type="transmembrane region" description="Helical" evidence="7">
    <location>
        <begin position="336"/>
        <end position="353"/>
    </location>
</feature>
<dbReference type="InterPro" id="IPR040041">
    <property type="entry name" value="TMEM201"/>
</dbReference>
<feature type="transmembrane region" description="Helical" evidence="7">
    <location>
        <begin position="516"/>
        <end position="540"/>
    </location>
</feature>
<gene>
    <name evidence="9" type="ORF">L596_002886</name>
</gene>
<feature type="transmembrane region" description="Helical" evidence="7">
    <location>
        <begin position="231"/>
        <end position="249"/>
    </location>
</feature>
<organism evidence="9 10">
    <name type="scientific">Steinernema carpocapsae</name>
    <name type="common">Entomopathogenic nematode</name>
    <dbReference type="NCBI Taxonomy" id="34508"/>
    <lineage>
        <taxon>Eukaryota</taxon>
        <taxon>Metazoa</taxon>
        <taxon>Ecdysozoa</taxon>
        <taxon>Nematoda</taxon>
        <taxon>Chromadorea</taxon>
        <taxon>Rhabditida</taxon>
        <taxon>Tylenchina</taxon>
        <taxon>Panagrolaimomorpha</taxon>
        <taxon>Strongyloidoidea</taxon>
        <taxon>Steinernematidae</taxon>
        <taxon>Steinernema</taxon>
    </lineage>
</organism>
<dbReference type="EMBL" id="CM016762">
    <property type="protein sequence ID" value="TMS35493.1"/>
    <property type="molecule type" value="Genomic_DNA"/>
</dbReference>
<dbReference type="GO" id="GO:0005637">
    <property type="term" value="C:nuclear inner membrane"/>
    <property type="evidence" value="ECO:0007669"/>
    <property type="project" value="UniProtKB-SubCell"/>
</dbReference>
<sequence>MDVAWSSISFEVGLAVLLAAASLYFFYTVVRPKFKYRVSCWFCQHVLWVNYKSINAFTCSKCDQYNGFKENGDYNKRMKFRGKGKSDALQYCKRVPEGHLSKGNGLCQQCNENQGRLVMQMNKFEPMVEENFEAELKEYEALLNRQYPLCGMCKAYTNRKLRNERLYMLNGVSKAASSIVSSVKSSIWTSGLLKGSPVNPHNVSISEPQKPREKIKEPYRKRFFGNGFRTNLCYLITFLLSVLFFTAHFDHLQSDSGTLIFDLHLLYPVFVLHLLPSIVSYAKWISLLAFALHCFGMYCAKTRVVLSDLLGIGGWFVMLATHFVTMEGPDGCLSRLAVASVLCITSASVTFLPRKMKRKKRPNTIMSAFSVASTPVSQCTTLDSMSLLSDEEVFTPSRKRSPKSVIESGVKLERTLRDGVTPTREIRGILGGLSLGNADAESTVSGPSKRGGPFTSIKYNPSIASRTPSVLGKAQSGFNAGIYAPSQSPSRIKSFRGSPSIFSSVSQQSSQASTGLTYIVVAGIVFSLAANFAMFCYLYFFK</sequence>
<feature type="transmembrane region" description="Helical" evidence="7">
    <location>
        <begin position="304"/>
        <end position="324"/>
    </location>
</feature>
<evidence type="ECO:0000256" key="4">
    <source>
        <dbReference type="ARBA" id="ARBA00022989"/>
    </source>
</evidence>
<dbReference type="Pfam" id="PF09779">
    <property type="entry name" value="Ima1_N"/>
    <property type="match status" value="1"/>
</dbReference>
<dbReference type="GO" id="GO:0030473">
    <property type="term" value="P:nuclear migration along microtubule"/>
    <property type="evidence" value="ECO:0007669"/>
    <property type="project" value="TreeGrafter"/>
</dbReference>
<dbReference type="Proteomes" id="UP000298663">
    <property type="component" value="Chromosome X"/>
</dbReference>